<name>A0A4U1BFD4_9GAMM</name>
<evidence type="ECO:0000313" key="3">
    <source>
        <dbReference type="Proteomes" id="UP000305674"/>
    </source>
</evidence>
<organism evidence="2 3">
    <name type="scientific">Ferrimonas sediminicola</name>
    <dbReference type="NCBI Taxonomy" id="2569538"/>
    <lineage>
        <taxon>Bacteria</taxon>
        <taxon>Pseudomonadati</taxon>
        <taxon>Pseudomonadota</taxon>
        <taxon>Gammaproteobacteria</taxon>
        <taxon>Alteromonadales</taxon>
        <taxon>Ferrimonadaceae</taxon>
        <taxon>Ferrimonas</taxon>
    </lineage>
</organism>
<protein>
    <submittedName>
        <fullName evidence="2">DUF4381 domain-containing protein</fullName>
    </submittedName>
</protein>
<keyword evidence="3" id="KW-1185">Reference proteome</keyword>
<gene>
    <name evidence="2" type="ORF">FCL40_06615</name>
</gene>
<evidence type="ECO:0000313" key="2">
    <source>
        <dbReference type="EMBL" id="TKB49827.1"/>
    </source>
</evidence>
<proteinExistence type="predicted"/>
<sequence>MEADPLAELNDIIATPLAGYWPLSLSATLLMVVSMVIIAGALLHGWRIHRHRRPLRQALNELEKLPQQVEIATLSSLIKRCALAYYPREEVASLTGDEWDLWLSRHQSREQQTSWQALSSRQYTQDNRTERQLYHPLVRHTLTGLSRGRRPC</sequence>
<reference evidence="2 3" key="1">
    <citation type="submission" date="2019-04" db="EMBL/GenBank/DDBJ databases">
        <authorList>
            <person name="Hwang J.C."/>
        </authorList>
    </citation>
    <scope>NUCLEOTIDE SEQUENCE [LARGE SCALE GENOMIC DNA]</scope>
    <source>
        <strain evidence="2 3">IMCC35001</strain>
    </source>
</reference>
<feature type="transmembrane region" description="Helical" evidence="1">
    <location>
        <begin position="20"/>
        <end position="43"/>
    </location>
</feature>
<comment type="caution">
    <text evidence="2">The sequence shown here is derived from an EMBL/GenBank/DDBJ whole genome shotgun (WGS) entry which is preliminary data.</text>
</comment>
<dbReference type="EMBL" id="SWCI01000003">
    <property type="protein sequence ID" value="TKB49827.1"/>
    <property type="molecule type" value="Genomic_DNA"/>
</dbReference>
<dbReference type="Pfam" id="PF14316">
    <property type="entry name" value="DUF4381"/>
    <property type="match status" value="1"/>
</dbReference>
<keyword evidence="1" id="KW-1133">Transmembrane helix</keyword>
<dbReference type="Proteomes" id="UP000305674">
    <property type="component" value="Unassembled WGS sequence"/>
</dbReference>
<keyword evidence="1" id="KW-0472">Membrane</keyword>
<accession>A0A4U1BFD4</accession>
<keyword evidence="1" id="KW-0812">Transmembrane</keyword>
<evidence type="ECO:0000256" key="1">
    <source>
        <dbReference type="SAM" id="Phobius"/>
    </source>
</evidence>
<dbReference type="AlphaFoldDB" id="A0A4U1BFD4"/>
<dbReference type="RefSeq" id="WP_136852377.1">
    <property type="nucleotide sequence ID" value="NZ_SWCI01000003.1"/>
</dbReference>
<dbReference type="OrthoDB" id="283083at2"/>
<dbReference type="InterPro" id="IPR025489">
    <property type="entry name" value="DUF4381"/>
</dbReference>